<protein>
    <submittedName>
        <fullName evidence="3">Uncharacterized protein</fullName>
    </submittedName>
</protein>
<evidence type="ECO:0000313" key="3">
    <source>
        <dbReference type="EMBL" id="GFS24638.1"/>
    </source>
</evidence>
<keyword evidence="2" id="KW-0472">Membrane</keyword>
<feature type="non-terminal residue" evidence="3">
    <location>
        <position position="1"/>
    </location>
</feature>
<feature type="compositionally biased region" description="Basic residues" evidence="1">
    <location>
        <begin position="50"/>
        <end position="66"/>
    </location>
</feature>
<evidence type="ECO:0000256" key="2">
    <source>
        <dbReference type="SAM" id="Phobius"/>
    </source>
</evidence>
<reference evidence="3 4" key="1">
    <citation type="journal article" date="2021" name="Elife">
        <title>Chloroplast acquisition without the gene transfer in kleptoplastic sea slugs, Plakobranchus ocellatus.</title>
        <authorList>
            <person name="Maeda T."/>
            <person name="Takahashi S."/>
            <person name="Yoshida T."/>
            <person name="Shimamura S."/>
            <person name="Takaki Y."/>
            <person name="Nagai Y."/>
            <person name="Toyoda A."/>
            <person name="Suzuki Y."/>
            <person name="Arimoto A."/>
            <person name="Ishii H."/>
            <person name="Satoh N."/>
            <person name="Nishiyama T."/>
            <person name="Hasebe M."/>
            <person name="Maruyama T."/>
            <person name="Minagawa J."/>
            <person name="Obokata J."/>
            <person name="Shigenobu S."/>
        </authorList>
    </citation>
    <scope>NUCLEOTIDE SEQUENCE [LARGE SCALE GENOMIC DNA]</scope>
</reference>
<feature type="region of interest" description="Disordered" evidence="1">
    <location>
        <begin position="50"/>
        <end position="78"/>
    </location>
</feature>
<feature type="transmembrane region" description="Helical" evidence="2">
    <location>
        <begin position="14"/>
        <end position="47"/>
    </location>
</feature>
<feature type="compositionally biased region" description="Polar residues" evidence="1">
    <location>
        <begin position="67"/>
        <end position="76"/>
    </location>
</feature>
<sequence>AAIAVVEAAVVVAAIVVVVAAAAVIVVAATVVVVIVVIVLLVIVVAAAARGKRRKKRVDSKGRKNLRNTGQNNRQQMDLHWKQGSERLQWRPKSNWSSISFTVSIEEQHS</sequence>
<organism evidence="3 4">
    <name type="scientific">Elysia marginata</name>
    <dbReference type="NCBI Taxonomy" id="1093978"/>
    <lineage>
        <taxon>Eukaryota</taxon>
        <taxon>Metazoa</taxon>
        <taxon>Spiralia</taxon>
        <taxon>Lophotrochozoa</taxon>
        <taxon>Mollusca</taxon>
        <taxon>Gastropoda</taxon>
        <taxon>Heterobranchia</taxon>
        <taxon>Euthyneura</taxon>
        <taxon>Panpulmonata</taxon>
        <taxon>Sacoglossa</taxon>
        <taxon>Placobranchoidea</taxon>
        <taxon>Plakobranchidae</taxon>
        <taxon>Elysia</taxon>
    </lineage>
</organism>
<evidence type="ECO:0000256" key="1">
    <source>
        <dbReference type="SAM" id="MobiDB-lite"/>
    </source>
</evidence>
<proteinExistence type="predicted"/>
<dbReference type="AlphaFoldDB" id="A0AAV4JSE9"/>
<comment type="caution">
    <text evidence="3">The sequence shown here is derived from an EMBL/GenBank/DDBJ whole genome shotgun (WGS) entry which is preliminary data.</text>
</comment>
<gene>
    <name evidence="3" type="ORF">ElyMa_001668600</name>
</gene>
<keyword evidence="4" id="KW-1185">Reference proteome</keyword>
<dbReference type="EMBL" id="BMAT01003396">
    <property type="protein sequence ID" value="GFS24638.1"/>
    <property type="molecule type" value="Genomic_DNA"/>
</dbReference>
<name>A0AAV4JSE9_9GAST</name>
<accession>A0AAV4JSE9</accession>
<dbReference type="Proteomes" id="UP000762676">
    <property type="component" value="Unassembled WGS sequence"/>
</dbReference>
<evidence type="ECO:0000313" key="4">
    <source>
        <dbReference type="Proteomes" id="UP000762676"/>
    </source>
</evidence>
<keyword evidence="2" id="KW-0812">Transmembrane</keyword>
<keyword evidence="2" id="KW-1133">Transmembrane helix</keyword>